<evidence type="ECO:0008006" key="3">
    <source>
        <dbReference type="Google" id="ProtNLM"/>
    </source>
</evidence>
<proteinExistence type="predicted"/>
<dbReference type="InterPro" id="IPR011990">
    <property type="entry name" value="TPR-like_helical_dom_sf"/>
</dbReference>
<comment type="caution">
    <text evidence="1">The sequence shown here is derived from an EMBL/GenBank/DDBJ whole genome shotgun (WGS) entry which is preliminary data.</text>
</comment>
<accession>A0A927JAV6</accession>
<sequence length="428" mass="46823">MASDAPPQADTLTGLLARRREARDATDHATVTATSRTLWQRWVAAGETEQLLADARAERAHARRHDQEEYQAICDSAIGLAHLRRGELEEAEAAFHTAARHFTRSATSGELAVANHHLGEVYIKLDRIDDARRHLHAAAGAFREHNAAVWLAKSHVKLAETYALHDSQARHHFKAALTALMQAKKAPEAGHCAMRLAAAHAAAADTKTALSLYQEAATVLEHVERHALQAEALAQLATLQAGSNKIREAEYNYDKARTASIAARTSPLTAVCDIAIALLWDEQARKSYRRGAILFHTVNLMLPATIVLTAIHESNEERAETWRPVLAQLLGWSIAALPGSEHAELRGAIADYARHHNASDSDQESVRKGRRPHTPTLLALLPHMVDGIDKLGTFLPAPSRLTAASTGAHGRLAPFLESARHRFPRHDG</sequence>
<dbReference type="AlphaFoldDB" id="A0A927JAV6"/>
<protein>
    <recommendedName>
        <fullName evidence="3">Tetratricopeptide repeat protein</fullName>
    </recommendedName>
</protein>
<dbReference type="Proteomes" id="UP000642993">
    <property type="component" value="Unassembled WGS sequence"/>
</dbReference>
<keyword evidence="2" id="KW-1185">Reference proteome</keyword>
<evidence type="ECO:0000313" key="1">
    <source>
        <dbReference type="EMBL" id="MBD8505913.1"/>
    </source>
</evidence>
<evidence type="ECO:0000313" key="2">
    <source>
        <dbReference type="Proteomes" id="UP000642993"/>
    </source>
</evidence>
<organism evidence="1 2">
    <name type="scientific">Lolliginicoccus lacisalsi</name>
    <dbReference type="NCBI Taxonomy" id="2742202"/>
    <lineage>
        <taxon>Bacteria</taxon>
        <taxon>Bacillati</taxon>
        <taxon>Actinomycetota</taxon>
        <taxon>Actinomycetes</taxon>
        <taxon>Mycobacteriales</taxon>
        <taxon>Hoyosellaceae</taxon>
        <taxon>Lolliginicoccus</taxon>
    </lineage>
</organism>
<dbReference type="RefSeq" id="WP_192038358.1">
    <property type="nucleotide sequence ID" value="NZ_JACYWE010000002.1"/>
</dbReference>
<dbReference type="Gene3D" id="1.25.40.10">
    <property type="entry name" value="Tetratricopeptide repeat domain"/>
    <property type="match status" value="1"/>
</dbReference>
<gene>
    <name evidence="1" type="ORF">HT102_05375</name>
</gene>
<name>A0A927JAV6_9ACTN</name>
<reference evidence="1" key="1">
    <citation type="submission" date="2020-09" db="EMBL/GenBank/DDBJ databases">
        <title>Hoyosella lacisalsi sp. nov., a halotolerant actinobacterium isolated from soil of Lake Gudzhirganskoe.</title>
        <authorList>
            <person name="Yang Q."/>
            <person name="Guo P.Y."/>
            <person name="Liu S.W."/>
            <person name="Li F.N."/>
            <person name="Sun C.H."/>
        </authorList>
    </citation>
    <scope>NUCLEOTIDE SEQUENCE</scope>
    <source>
        <strain evidence="1">G463</strain>
    </source>
</reference>
<dbReference type="EMBL" id="JACYWE010000002">
    <property type="protein sequence ID" value="MBD8505913.1"/>
    <property type="molecule type" value="Genomic_DNA"/>
</dbReference>
<dbReference type="SUPFAM" id="SSF48452">
    <property type="entry name" value="TPR-like"/>
    <property type="match status" value="1"/>
</dbReference>